<name>A0A368ZIE7_9FLAO</name>
<organism evidence="1 2">
    <name type="scientific">Winogradskyella arenosi</name>
    <dbReference type="NCBI Taxonomy" id="533325"/>
    <lineage>
        <taxon>Bacteria</taxon>
        <taxon>Pseudomonadati</taxon>
        <taxon>Bacteroidota</taxon>
        <taxon>Flavobacteriia</taxon>
        <taxon>Flavobacteriales</taxon>
        <taxon>Flavobacteriaceae</taxon>
        <taxon>Winogradskyella</taxon>
    </lineage>
</organism>
<reference evidence="1 2" key="1">
    <citation type="submission" date="2018-07" db="EMBL/GenBank/DDBJ databases">
        <title>Genomic Encyclopedia of Type Strains, Phase III (KMG-III): the genomes of soil and plant-associated and newly described type strains.</title>
        <authorList>
            <person name="Whitman W."/>
        </authorList>
    </citation>
    <scope>NUCLEOTIDE SEQUENCE [LARGE SCALE GENOMIC DNA]</scope>
    <source>
        <strain evidence="1 2">CECT 7958</strain>
    </source>
</reference>
<dbReference type="RefSeq" id="WP_181858379.1">
    <property type="nucleotide sequence ID" value="NZ_QPJO01000002.1"/>
</dbReference>
<sequence>MAKNYTQVSSRPNLLQPKDETIRWILNYSKALNVLDCNNLESEALLN</sequence>
<comment type="caution">
    <text evidence="1">The sequence shown here is derived from an EMBL/GenBank/DDBJ whole genome shotgun (WGS) entry which is preliminary data.</text>
</comment>
<protein>
    <submittedName>
        <fullName evidence="1">Uncharacterized protein</fullName>
    </submittedName>
</protein>
<proteinExistence type="predicted"/>
<keyword evidence="2" id="KW-1185">Reference proteome</keyword>
<gene>
    <name evidence="1" type="ORF">DFQ08_102651</name>
</gene>
<accession>A0A368ZIE7</accession>
<dbReference type="AlphaFoldDB" id="A0A368ZIE7"/>
<evidence type="ECO:0000313" key="2">
    <source>
        <dbReference type="Proteomes" id="UP000253436"/>
    </source>
</evidence>
<dbReference type="EMBL" id="QPJO01000002">
    <property type="protein sequence ID" value="RCW92619.1"/>
    <property type="molecule type" value="Genomic_DNA"/>
</dbReference>
<evidence type="ECO:0000313" key="1">
    <source>
        <dbReference type="EMBL" id="RCW92619.1"/>
    </source>
</evidence>
<dbReference type="Proteomes" id="UP000253436">
    <property type="component" value="Unassembled WGS sequence"/>
</dbReference>